<dbReference type="EMBL" id="CP041614">
    <property type="protein sequence ID" value="QDO83359.1"/>
    <property type="molecule type" value="Genomic_DNA"/>
</dbReference>
<reference evidence="1 2" key="1">
    <citation type="submission" date="2019-07" db="EMBL/GenBank/DDBJ databases">
        <title>Shewanella sp. YLB-06 whole genomic sequence.</title>
        <authorList>
            <person name="Yu L."/>
        </authorList>
    </citation>
    <scope>NUCLEOTIDE SEQUENCE [LARGE SCALE GENOMIC DNA]</scope>
    <source>
        <strain evidence="1 2">YLB-06</strain>
    </source>
</reference>
<sequence>MDCNKVLWNEGMFLSPQHFQQQERYVEHFIRQFVGQHVSQCYGLSSLKLDCSMLNIGKLIVRHAKGIFPDGSPFEIEHRLELDIAKDTSKKKIYLALPVSHPGIVNVGEDKNQRHSSVKQNVFDTSREHSDALELELAHLNIELKIEGEELKNYTLLAVAEISEYTAEGKLTLNQAFIPPCIQFNVSGYLKDCVADVFAHVQYRARTTSSRLHSDNSSKSYQGLMRDYLWLQALGSWMPKLEQWNEVGGLSTQQLYFECVSMAGQMQGLEGKVPSSFPIWDLNDLYRCFSQVFSELMLLLREVQVDNVSTLHWQTQLFATRRLLQAQVTDRSLYHQGRFIMVVTSPIGSARLGKEFPEACKLAGNSDIVGLVRNALSGVTLRHLPYAPSELKARHDAAYFEVDDKSALWQALIKKEEPIALHIDERIDDIDVELHVIK</sequence>
<name>A0ABX5WWE3_9GAMM</name>
<proteinExistence type="predicted"/>
<accession>A0ABX5WWE3</accession>
<protein>
    <submittedName>
        <fullName evidence="1">Type VI secretion system baseplate subunit TssK</fullName>
    </submittedName>
</protein>
<dbReference type="NCBIfam" id="TIGR03353">
    <property type="entry name" value="VI_chp_4"/>
    <property type="match status" value="1"/>
</dbReference>
<evidence type="ECO:0000313" key="2">
    <source>
        <dbReference type="Proteomes" id="UP000315947"/>
    </source>
</evidence>
<dbReference type="RefSeq" id="WP_144045738.1">
    <property type="nucleotide sequence ID" value="NZ_CP041614.1"/>
</dbReference>
<dbReference type="PANTHER" id="PTHR35566:SF1">
    <property type="entry name" value="TYPE VI SECRETION SYSTEM BASEPLATE COMPONENT TSSK1"/>
    <property type="match status" value="1"/>
</dbReference>
<evidence type="ECO:0000313" key="1">
    <source>
        <dbReference type="EMBL" id="QDO83359.1"/>
    </source>
</evidence>
<dbReference type="Pfam" id="PF05936">
    <property type="entry name" value="T6SS_VasE"/>
    <property type="match status" value="1"/>
</dbReference>
<dbReference type="InterPro" id="IPR010263">
    <property type="entry name" value="T6SS_TssK"/>
</dbReference>
<dbReference type="PANTHER" id="PTHR35566">
    <property type="entry name" value="BLR3599 PROTEIN"/>
    <property type="match status" value="1"/>
</dbReference>
<organism evidence="1 2">
    <name type="scientific">Shewanella psychropiezotolerans</name>
    <dbReference type="NCBI Taxonomy" id="2593655"/>
    <lineage>
        <taxon>Bacteria</taxon>
        <taxon>Pseudomonadati</taxon>
        <taxon>Pseudomonadota</taxon>
        <taxon>Gammaproteobacteria</taxon>
        <taxon>Alteromonadales</taxon>
        <taxon>Shewanellaceae</taxon>
        <taxon>Shewanella</taxon>
    </lineage>
</organism>
<dbReference type="Proteomes" id="UP000315947">
    <property type="component" value="Chromosome"/>
</dbReference>
<gene>
    <name evidence="1" type="primary">tssK</name>
    <name evidence="1" type="ORF">FM037_09125</name>
</gene>
<keyword evidence="2" id="KW-1185">Reference proteome</keyword>